<keyword evidence="1" id="KW-0812">Transmembrane</keyword>
<protein>
    <submittedName>
        <fullName evidence="2">Uncharacterized protein</fullName>
    </submittedName>
</protein>
<dbReference type="EMBL" id="FOIO01000020">
    <property type="protein sequence ID" value="SET71874.1"/>
    <property type="molecule type" value="Genomic_DNA"/>
</dbReference>
<keyword evidence="1" id="KW-1133">Transmembrane helix</keyword>
<organism evidence="2 3">
    <name type="scientific">Enterocloster clostridioformis</name>
    <dbReference type="NCBI Taxonomy" id="1531"/>
    <lineage>
        <taxon>Bacteria</taxon>
        <taxon>Bacillati</taxon>
        <taxon>Bacillota</taxon>
        <taxon>Clostridia</taxon>
        <taxon>Lachnospirales</taxon>
        <taxon>Lachnospiraceae</taxon>
        <taxon>Enterocloster</taxon>
    </lineage>
</organism>
<evidence type="ECO:0000313" key="2">
    <source>
        <dbReference type="EMBL" id="SET71874.1"/>
    </source>
</evidence>
<comment type="caution">
    <text evidence="2">The sequence shown here is derived from an EMBL/GenBank/DDBJ whole genome shotgun (WGS) entry which is preliminary data.</text>
</comment>
<gene>
    <name evidence="2" type="ORF">SAMN05216521_102070</name>
</gene>
<reference evidence="2 3" key="1">
    <citation type="submission" date="2016-10" db="EMBL/GenBank/DDBJ databases">
        <authorList>
            <person name="Varghese N."/>
            <person name="Submissions S."/>
        </authorList>
    </citation>
    <scope>NUCLEOTIDE SEQUENCE [LARGE SCALE GENOMIC DNA]</scope>
    <source>
        <strain evidence="2 3">NLAE-zl-C196</strain>
    </source>
</reference>
<dbReference type="AlphaFoldDB" id="A0A1I0GNA1"/>
<name>A0A1I0GNA1_9FIRM</name>
<feature type="transmembrane region" description="Helical" evidence="1">
    <location>
        <begin position="36"/>
        <end position="59"/>
    </location>
</feature>
<sequence>MMSDSENKYKVGETGLTMYSSICRCDSCKEEFFADFFLKILDTSIALIVGVCLSVGIMLTQKINTNATDTPAPWLRPAAGLRPAGGI</sequence>
<proteinExistence type="predicted"/>
<evidence type="ECO:0000313" key="3">
    <source>
        <dbReference type="Proteomes" id="UP000182121"/>
    </source>
</evidence>
<evidence type="ECO:0000256" key="1">
    <source>
        <dbReference type="SAM" id="Phobius"/>
    </source>
</evidence>
<dbReference type="Proteomes" id="UP000182121">
    <property type="component" value="Unassembled WGS sequence"/>
</dbReference>
<accession>A0A1I0GNA1</accession>
<keyword evidence="1" id="KW-0472">Membrane</keyword>